<dbReference type="Pfam" id="PF07179">
    <property type="entry name" value="SseB"/>
    <property type="match status" value="1"/>
</dbReference>
<dbReference type="Proteomes" id="UP000297403">
    <property type="component" value="Unassembled WGS sequence"/>
</dbReference>
<dbReference type="AlphaFoldDB" id="A0AAQ2HF92"/>
<reference evidence="3 4" key="1">
    <citation type="submission" date="2019-03" db="EMBL/GenBank/DDBJ databases">
        <title>Genomics of glacier-inhabiting Cryobacterium strains.</title>
        <authorList>
            <person name="Liu Q."/>
            <person name="Xin Y.-H."/>
        </authorList>
    </citation>
    <scope>NUCLEOTIDE SEQUENCE [LARGE SCALE GENOMIC DNA]</scope>
    <source>
        <strain evidence="4">TMT1-22</strain>
    </source>
</reference>
<protein>
    <submittedName>
        <fullName evidence="3">SseB family protein</fullName>
    </submittedName>
</protein>
<dbReference type="InterPro" id="IPR009839">
    <property type="entry name" value="SseB_N"/>
</dbReference>
<sequence length="273" mass="28127">MSRARNLGSTGLPGGPGGAGGPGGPGDSAGQPWAGREFETNEHAEDDGLAPAPLLAALRLFRDREAGEEAVIDAIRDSRLLVPLVTRLGDSATTSAGLLIDKTQELSIITVAGPDGRTVLPVFSSTAAMAAWNADARPVPSDGIRVALAAAQENTDLVVLDPTADTEFVVRRPALWAIAQSKPWTPSYASREVADAFTASVGTELSVLGVHLAAGDPTGRLAGPELLVRLELVDGLTQAELDATLARLAARWSASDVIATQVDSLKVQLAASA</sequence>
<proteinExistence type="predicted"/>
<feature type="region of interest" description="Disordered" evidence="1">
    <location>
        <begin position="1"/>
        <end position="37"/>
    </location>
</feature>
<name>A0AAQ2HF92_9MICO</name>
<evidence type="ECO:0000313" key="3">
    <source>
        <dbReference type="EMBL" id="TFC43853.1"/>
    </source>
</evidence>
<keyword evidence="4" id="KW-1185">Reference proteome</keyword>
<evidence type="ECO:0000313" key="4">
    <source>
        <dbReference type="Proteomes" id="UP000297403"/>
    </source>
</evidence>
<dbReference type="EMBL" id="SOFY01000068">
    <property type="protein sequence ID" value="TFC43853.1"/>
    <property type="molecule type" value="Genomic_DNA"/>
</dbReference>
<dbReference type="RefSeq" id="WP_134365998.1">
    <property type="nucleotide sequence ID" value="NZ_SOFY01000068.1"/>
</dbReference>
<feature type="compositionally biased region" description="Gly residues" evidence="1">
    <location>
        <begin position="11"/>
        <end position="27"/>
    </location>
</feature>
<evidence type="ECO:0000256" key="1">
    <source>
        <dbReference type="SAM" id="MobiDB-lite"/>
    </source>
</evidence>
<feature type="domain" description="SseB protein N-terminal" evidence="2">
    <location>
        <begin position="55"/>
        <end position="177"/>
    </location>
</feature>
<gene>
    <name evidence="3" type="ORF">E3O49_12570</name>
</gene>
<evidence type="ECO:0000259" key="2">
    <source>
        <dbReference type="Pfam" id="PF07179"/>
    </source>
</evidence>
<accession>A0AAQ2HF92</accession>
<organism evidence="3 4">
    <name type="scientific">Cryobacterium shii</name>
    <dbReference type="NCBI Taxonomy" id="1259235"/>
    <lineage>
        <taxon>Bacteria</taxon>
        <taxon>Bacillati</taxon>
        <taxon>Actinomycetota</taxon>
        <taxon>Actinomycetes</taxon>
        <taxon>Micrococcales</taxon>
        <taxon>Microbacteriaceae</taxon>
        <taxon>Cryobacterium</taxon>
    </lineage>
</organism>
<comment type="caution">
    <text evidence="3">The sequence shown here is derived from an EMBL/GenBank/DDBJ whole genome shotgun (WGS) entry which is preliminary data.</text>
</comment>